<protein>
    <submittedName>
        <fullName evidence="2">Uncharacterized protein</fullName>
    </submittedName>
</protein>
<evidence type="ECO:0000313" key="3">
    <source>
        <dbReference type="Proteomes" id="UP001194714"/>
    </source>
</evidence>
<keyword evidence="3" id="KW-1185">Reference proteome</keyword>
<name>A0ABS0B164_9BACT</name>
<reference evidence="2 3" key="1">
    <citation type="submission" date="2020-01" db="EMBL/GenBank/DDBJ databases">
        <title>Draft genome sequence of Cand. Neptunochlamydia vexilliferae K9.</title>
        <authorList>
            <person name="Schulz F."/>
            <person name="Koestlbacher S."/>
            <person name="Wascher F."/>
            <person name="Pizzetti I."/>
            <person name="Horn M."/>
        </authorList>
    </citation>
    <scope>NUCLEOTIDE SEQUENCE [LARGE SCALE GENOMIC DNA]</scope>
    <source>
        <strain evidence="2 3">K9</strain>
    </source>
</reference>
<feature type="compositionally biased region" description="Basic and acidic residues" evidence="1">
    <location>
        <begin position="200"/>
        <end position="212"/>
    </location>
</feature>
<gene>
    <name evidence="2" type="ORF">NEPTK9_001663</name>
</gene>
<sequence length="421" mass="46984">MSDPNKIHRDIQRPYHPEEKEKPAEKVDPEKFKKVMKVDESDEAQKRRKRNLKKEEEEGEEKEVQPETPAPREGFAELMSDQDEVGGIMDKESAGVRYETPPEEETPFTPPPPGSIPTEGVEIDEVDEPLPPPQQEEQTPEQETPPPPTTPEKKEKPEDASLLASQPKKSELEALKKKKKPQTAAPAKKKRKTAPKKKKEALEEKPIEETPPKKPSIFHHLSPKEIREQKITQAQKEAKEFAPPPPEEGEQEGMGQRKKKDDDTFIEATPDTASVPLPSFDAPLPPVIPSDATPAFSHLSPEVYELFERVGGVMIIQQDMGVTTTTMNIDMPDSVFHGAQIIVDHYSTAPHAYNIQLVGNPESVKLFTENLDALKNSFIEGNFKFEANILNPVLQSSKKSPHLIRRKGAAGDKGGKGGKKK</sequence>
<accession>A0ABS0B164</accession>
<feature type="region of interest" description="Disordered" evidence="1">
    <location>
        <begin position="400"/>
        <end position="421"/>
    </location>
</feature>
<feature type="compositionally biased region" description="Basic and acidic residues" evidence="1">
    <location>
        <begin position="222"/>
        <end position="240"/>
    </location>
</feature>
<dbReference type="Proteomes" id="UP001194714">
    <property type="component" value="Unassembled WGS sequence"/>
</dbReference>
<feature type="compositionally biased region" description="Basic and acidic residues" evidence="1">
    <location>
        <begin position="1"/>
        <end position="45"/>
    </location>
</feature>
<comment type="caution">
    <text evidence="2">The sequence shown here is derived from an EMBL/GenBank/DDBJ whole genome shotgun (WGS) entry which is preliminary data.</text>
</comment>
<feature type="compositionally biased region" description="Basic residues" evidence="1">
    <location>
        <begin position="176"/>
        <end position="199"/>
    </location>
</feature>
<evidence type="ECO:0000256" key="1">
    <source>
        <dbReference type="SAM" id="MobiDB-lite"/>
    </source>
</evidence>
<dbReference type="RefSeq" id="WP_194848462.1">
    <property type="nucleotide sequence ID" value="NZ_JAAEJV010000079.1"/>
</dbReference>
<proteinExistence type="predicted"/>
<dbReference type="EMBL" id="JAAEJV010000079">
    <property type="protein sequence ID" value="MBF5060133.1"/>
    <property type="molecule type" value="Genomic_DNA"/>
</dbReference>
<feature type="region of interest" description="Disordered" evidence="1">
    <location>
        <begin position="1"/>
        <end position="262"/>
    </location>
</feature>
<evidence type="ECO:0000313" key="2">
    <source>
        <dbReference type="EMBL" id="MBF5060133.1"/>
    </source>
</evidence>
<organism evidence="2 3">
    <name type="scientific">Candidatus Neptunichlamydia vexilliferae</name>
    <dbReference type="NCBI Taxonomy" id="1651774"/>
    <lineage>
        <taxon>Bacteria</taxon>
        <taxon>Pseudomonadati</taxon>
        <taxon>Chlamydiota</taxon>
        <taxon>Chlamydiia</taxon>
        <taxon>Parachlamydiales</taxon>
        <taxon>Simkaniaceae</taxon>
        <taxon>Candidatus Neptunichlamydia</taxon>
    </lineage>
</organism>